<dbReference type="Pfam" id="PF07992">
    <property type="entry name" value="Pyr_redox_2"/>
    <property type="match status" value="1"/>
</dbReference>
<evidence type="ECO:0000256" key="5">
    <source>
        <dbReference type="ARBA" id="ARBA00022643"/>
    </source>
</evidence>
<dbReference type="GO" id="GO:0010181">
    <property type="term" value="F:FMN binding"/>
    <property type="evidence" value="ECO:0007669"/>
    <property type="project" value="InterPro"/>
</dbReference>
<evidence type="ECO:0000259" key="11">
    <source>
        <dbReference type="Pfam" id="PF07992"/>
    </source>
</evidence>
<protein>
    <submittedName>
        <fullName evidence="12">NADH:flavin oxidoreductase</fullName>
    </submittedName>
</protein>
<accession>A0A255Z886</accession>
<reference evidence="12 13" key="1">
    <citation type="submission" date="2017-07" db="EMBL/GenBank/DDBJ databases">
        <title>Niveispirillum cyanobacteriorum sp. nov., isolated from cyanobacterial aggregates in a eutrophic lake.</title>
        <authorList>
            <person name="Cai H."/>
        </authorList>
    </citation>
    <scope>NUCLEOTIDE SEQUENCE [LARGE SCALE GENOMIC DNA]</scope>
    <source>
        <strain evidence="13">TH1-14</strain>
    </source>
</reference>
<keyword evidence="4" id="KW-0285">Flavoprotein</keyword>
<keyword evidence="5" id="KW-0288">FMN</keyword>
<keyword evidence="9" id="KW-0411">Iron-sulfur</keyword>
<dbReference type="Pfam" id="PF00724">
    <property type="entry name" value="Oxidored_FMN"/>
    <property type="match status" value="1"/>
</dbReference>
<dbReference type="InterPro" id="IPR023753">
    <property type="entry name" value="FAD/NAD-binding_dom"/>
</dbReference>
<dbReference type="SUPFAM" id="SSF51395">
    <property type="entry name" value="FMN-linked oxidoreductases"/>
    <property type="match status" value="1"/>
</dbReference>
<gene>
    <name evidence="12" type="ORF">CHU95_00960</name>
</gene>
<dbReference type="PANTHER" id="PTHR42917:SF2">
    <property type="entry name" value="2,4-DIENOYL-COA REDUCTASE [(2E)-ENOYL-COA-PRODUCING]"/>
    <property type="match status" value="1"/>
</dbReference>
<evidence type="ECO:0000256" key="8">
    <source>
        <dbReference type="ARBA" id="ARBA00023004"/>
    </source>
</evidence>
<evidence type="ECO:0000256" key="6">
    <source>
        <dbReference type="ARBA" id="ARBA00022723"/>
    </source>
</evidence>
<comment type="cofactor">
    <cofactor evidence="1">
        <name>FMN</name>
        <dbReference type="ChEBI" id="CHEBI:58210"/>
    </cofactor>
</comment>
<keyword evidence="13" id="KW-1185">Reference proteome</keyword>
<evidence type="ECO:0000313" key="13">
    <source>
        <dbReference type="Proteomes" id="UP000216998"/>
    </source>
</evidence>
<dbReference type="AlphaFoldDB" id="A0A255Z886"/>
<dbReference type="SUPFAM" id="SSF51905">
    <property type="entry name" value="FAD/NAD(P)-binding domain"/>
    <property type="match status" value="1"/>
</dbReference>
<dbReference type="OrthoDB" id="9804454at2"/>
<evidence type="ECO:0000256" key="7">
    <source>
        <dbReference type="ARBA" id="ARBA00023002"/>
    </source>
</evidence>
<dbReference type="Gene3D" id="3.20.20.70">
    <property type="entry name" value="Aldolase class I"/>
    <property type="match status" value="1"/>
</dbReference>
<dbReference type="PRINTS" id="PR00368">
    <property type="entry name" value="FADPNR"/>
</dbReference>
<keyword evidence="7" id="KW-0560">Oxidoreductase</keyword>
<dbReference type="GO" id="GO:0016491">
    <property type="term" value="F:oxidoreductase activity"/>
    <property type="evidence" value="ECO:0007669"/>
    <property type="project" value="UniProtKB-KW"/>
</dbReference>
<dbReference type="InterPro" id="IPR036188">
    <property type="entry name" value="FAD/NAD-bd_sf"/>
</dbReference>
<evidence type="ECO:0000256" key="2">
    <source>
        <dbReference type="ARBA" id="ARBA00001966"/>
    </source>
</evidence>
<evidence type="ECO:0000256" key="1">
    <source>
        <dbReference type="ARBA" id="ARBA00001917"/>
    </source>
</evidence>
<organism evidence="12 13">
    <name type="scientific">Niveispirillum lacus</name>
    <dbReference type="NCBI Taxonomy" id="1981099"/>
    <lineage>
        <taxon>Bacteria</taxon>
        <taxon>Pseudomonadati</taxon>
        <taxon>Pseudomonadota</taxon>
        <taxon>Alphaproteobacteria</taxon>
        <taxon>Rhodospirillales</taxon>
        <taxon>Azospirillaceae</taxon>
        <taxon>Niveispirillum</taxon>
    </lineage>
</organism>
<dbReference type="PANTHER" id="PTHR42917">
    <property type="entry name" value="2,4-DIENOYL-COA REDUCTASE"/>
    <property type="match status" value="1"/>
</dbReference>
<feature type="domain" description="FAD/NAD(P)-binding" evidence="11">
    <location>
        <begin position="387"/>
        <end position="613"/>
    </location>
</feature>
<evidence type="ECO:0000313" key="12">
    <source>
        <dbReference type="EMBL" id="OYQ37642.1"/>
    </source>
</evidence>
<sequence length="650" mass="70100">MTNSYPHLFRPLTIGAMTVRNRVMLPPHASAVGNLWGTAAEADRNIAYWASRARAGAGWIDGITGFVENRMPPGFEPTGVGAMKQGVFRLPHYLERAGAYAAAVKAEGATATTQLVIQGGMPHAPSARLSGPLINQIPHALDRDEIRWFVEEYRFSAAQAQKAGLDGVEIHANHDDLMEWFLSPLTNRRDDAYGGSFANRLRFITEILTAIRDATGPGFTVGIRMNMAEGEPGGYDLLGGAAIAGRLADAKLVDYVHLVMGSPWGDPSYIQPHHYPAGGWAEQAALYRRSLSIPIVYTGRITGPDVAEQALADGHADVLGMARAHFADGQLLAKAREGRTADIRPCIGCNECISRRYVENLPFACAVNPDAGREVEGPLPRVAAKKRLLVVGGGPAGLELAVRAAERGHKVTLWEAGDRLGGQVRLAALLPTQEGFLAWIDHIAHRLGQLDVNVHRGRRATADHVLAEGMDIVAVATGAVARRPEITGLDLPFVHDMRDVLTDRAALGRRVHIIVQDDHSAPLALADMLAQRGHLVTMLYQTPGPAPLVGRYTLGAFLARLSRGGVTFRHQVQAVAIEPDRIRLRNVFSFKEELADGVDSVVLACGSVADAGLYADLKGRQPNLHLLGDAFAPRRIVFATQQAYALAAQL</sequence>
<dbReference type="Gene3D" id="3.50.50.60">
    <property type="entry name" value="FAD/NAD(P)-binding domain"/>
    <property type="match status" value="1"/>
</dbReference>
<evidence type="ECO:0000256" key="9">
    <source>
        <dbReference type="ARBA" id="ARBA00023014"/>
    </source>
</evidence>
<dbReference type="EMBL" id="NOXU01000012">
    <property type="protein sequence ID" value="OYQ37642.1"/>
    <property type="molecule type" value="Genomic_DNA"/>
</dbReference>
<dbReference type="Proteomes" id="UP000216998">
    <property type="component" value="Unassembled WGS sequence"/>
</dbReference>
<evidence type="ECO:0000259" key="10">
    <source>
        <dbReference type="Pfam" id="PF00724"/>
    </source>
</evidence>
<dbReference type="GO" id="GO:0051536">
    <property type="term" value="F:iron-sulfur cluster binding"/>
    <property type="evidence" value="ECO:0007669"/>
    <property type="project" value="UniProtKB-KW"/>
</dbReference>
<evidence type="ECO:0000256" key="3">
    <source>
        <dbReference type="ARBA" id="ARBA00011048"/>
    </source>
</evidence>
<keyword evidence="6" id="KW-0479">Metal-binding</keyword>
<evidence type="ECO:0000256" key="4">
    <source>
        <dbReference type="ARBA" id="ARBA00022630"/>
    </source>
</evidence>
<comment type="cofactor">
    <cofactor evidence="2">
        <name>[4Fe-4S] cluster</name>
        <dbReference type="ChEBI" id="CHEBI:49883"/>
    </cofactor>
</comment>
<dbReference type="GO" id="GO:0046872">
    <property type="term" value="F:metal ion binding"/>
    <property type="evidence" value="ECO:0007669"/>
    <property type="project" value="UniProtKB-KW"/>
</dbReference>
<comment type="caution">
    <text evidence="12">The sequence shown here is derived from an EMBL/GenBank/DDBJ whole genome shotgun (WGS) entry which is preliminary data.</text>
</comment>
<name>A0A255Z886_9PROT</name>
<keyword evidence="8" id="KW-0408">Iron</keyword>
<feature type="domain" description="NADH:flavin oxidoreductase/NADH oxidase N-terminal" evidence="10">
    <location>
        <begin position="8"/>
        <end position="340"/>
    </location>
</feature>
<dbReference type="InterPro" id="IPR013785">
    <property type="entry name" value="Aldolase_TIM"/>
</dbReference>
<comment type="similarity">
    <text evidence="3">In the N-terminal section; belongs to the NADH:flavin oxidoreductase/NADH oxidase family.</text>
</comment>
<proteinExistence type="inferred from homology"/>
<dbReference type="InterPro" id="IPR001155">
    <property type="entry name" value="OxRdtase_FMN_N"/>
</dbReference>
<dbReference type="RefSeq" id="WP_094452810.1">
    <property type="nucleotide sequence ID" value="NZ_NOXU01000012.1"/>
</dbReference>
<dbReference type="Gene3D" id="3.40.50.720">
    <property type="entry name" value="NAD(P)-binding Rossmann-like Domain"/>
    <property type="match status" value="1"/>
</dbReference>
<dbReference type="InterPro" id="IPR051793">
    <property type="entry name" value="NADH:flavin_oxidoreductase"/>
</dbReference>